<organism evidence="2 3">
    <name type="scientific">Gordonia aichiensis NBRC 108223</name>
    <dbReference type="NCBI Taxonomy" id="1220583"/>
    <lineage>
        <taxon>Bacteria</taxon>
        <taxon>Bacillati</taxon>
        <taxon>Actinomycetota</taxon>
        <taxon>Actinomycetes</taxon>
        <taxon>Mycobacteriales</taxon>
        <taxon>Gordoniaceae</taxon>
        <taxon>Gordonia</taxon>
    </lineage>
</organism>
<reference evidence="2 3" key="1">
    <citation type="submission" date="2012-12" db="EMBL/GenBank/DDBJ databases">
        <title>Whole genome shotgun sequence of Gordonia aichiensis NBRC 108223.</title>
        <authorList>
            <person name="Isaki-Nakamura S."/>
            <person name="Hosoyama A."/>
            <person name="Tsuchikane K."/>
            <person name="Ando Y."/>
            <person name="Baba S."/>
            <person name="Ohji S."/>
            <person name="Hamada M."/>
            <person name="Tamura T."/>
            <person name="Yamazoe A."/>
            <person name="Yamazaki S."/>
            <person name="Fujita N."/>
        </authorList>
    </citation>
    <scope>NUCLEOTIDE SEQUENCE [LARGE SCALE GENOMIC DNA]</scope>
    <source>
        <strain evidence="2 3">NBRC 108223</strain>
    </source>
</reference>
<dbReference type="AlphaFoldDB" id="L7KM41"/>
<dbReference type="Proteomes" id="UP000010988">
    <property type="component" value="Unassembled WGS sequence"/>
</dbReference>
<feature type="region of interest" description="Disordered" evidence="1">
    <location>
        <begin position="35"/>
        <end position="60"/>
    </location>
</feature>
<keyword evidence="3" id="KW-1185">Reference proteome</keyword>
<proteinExistence type="predicted"/>
<gene>
    <name evidence="2" type="ORF">GOACH_15_00530</name>
</gene>
<evidence type="ECO:0000313" key="2">
    <source>
        <dbReference type="EMBL" id="GAC49561.1"/>
    </source>
</evidence>
<dbReference type="EMBL" id="BANR01000015">
    <property type="protein sequence ID" value="GAC49561.1"/>
    <property type="molecule type" value="Genomic_DNA"/>
</dbReference>
<comment type="caution">
    <text evidence="2">The sequence shown here is derived from an EMBL/GenBank/DDBJ whole genome shotgun (WGS) entry which is preliminary data.</text>
</comment>
<name>L7KM41_9ACTN</name>
<evidence type="ECO:0000256" key="1">
    <source>
        <dbReference type="SAM" id="MobiDB-lite"/>
    </source>
</evidence>
<accession>L7KM41</accession>
<evidence type="ECO:0000313" key="3">
    <source>
        <dbReference type="Proteomes" id="UP000010988"/>
    </source>
</evidence>
<dbReference type="OrthoDB" id="4381985at2"/>
<protein>
    <submittedName>
        <fullName evidence="2">Uncharacterized protein</fullName>
    </submittedName>
</protein>
<sequence length="60" mass="6320">MHMQKKQVLAVAGGLALLSTLTAVIVVVLRRSRQEPPPISATVPRIDELPPSVSAGPDAH</sequence>